<proteinExistence type="predicted"/>
<dbReference type="InterPro" id="IPR043519">
    <property type="entry name" value="NT_sf"/>
</dbReference>
<gene>
    <name evidence="1" type="ORF">POL58_46270</name>
</gene>
<accession>A0ABT5BM51</accession>
<dbReference type="Proteomes" id="UP001217838">
    <property type="component" value="Unassembled WGS sequence"/>
</dbReference>
<dbReference type="SUPFAM" id="SSF81301">
    <property type="entry name" value="Nucleotidyltransferase"/>
    <property type="match status" value="1"/>
</dbReference>
<reference evidence="1 2" key="1">
    <citation type="submission" date="2022-11" db="EMBL/GenBank/DDBJ databases">
        <title>Minimal conservation of predation-associated metabolite biosynthetic gene clusters underscores biosynthetic potential of Myxococcota including descriptions for ten novel species: Archangium lansinium sp. nov., Myxococcus landrumus sp. nov., Nannocystis bai.</title>
        <authorList>
            <person name="Ahearne A."/>
            <person name="Stevens C."/>
            <person name="Dowd S."/>
        </authorList>
    </citation>
    <scope>NUCLEOTIDE SEQUENCE [LARGE SCALE GENOMIC DNA]</scope>
    <source>
        <strain evidence="1 2">NCELM</strain>
    </source>
</reference>
<dbReference type="Gene3D" id="3.30.460.10">
    <property type="entry name" value="Beta Polymerase, domain 2"/>
    <property type="match status" value="1"/>
</dbReference>
<keyword evidence="2" id="KW-1185">Reference proteome</keyword>
<dbReference type="EMBL" id="JAQNDN010000027">
    <property type="protein sequence ID" value="MDC0675236.1"/>
    <property type="molecule type" value="Genomic_DNA"/>
</dbReference>
<dbReference type="InterPro" id="IPR007344">
    <property type="entry name" value="GrpB/CoaE"/>
</dbReference>
<dbReference type="RefSeq" id="WP_272010126.1">
    <property type="nucleotide sequence ID" value="NZ_JAQNDN010000027.1"/>
</dbReference>
<comment type="caution">
    <text evidence="1">The sequence shown here is derived from an EMBL/GenBank/DDBJ whole genome shotgun (WGS) entry which is preliminary data.</text>
</comment>
<name>A0ABT5BM51_9BACT</name>
<protein>
    <submittedName>
        <fullName evidence="1">GrpB family protein</fullName>
    </submittedName>
</protein>
<evidence type="ECO:0000313" key="1">
    <source>
        <dbReference type="EMBL" id="MDC0675236.1"/>
    </source>
</evidence>
<organism evidence="1 2">
    <name type="scientific">Nannocystis radixulma</name>
    <dbReference type="NCBI Taxonomy" id="2995305"/>
    <lineage>
        <taxon>Bacteria</taxon>
        <taxon>Pseudomonadati</taxon>
        <taxon>Myxococcota</taxon>
        <taxon>Polyangia</taxon>
        <taxon>Nannocystales</taxon>
        <taxon>Nannocystaceae</taxon>
        <taxon>Nannocystis</taxon>
    </lineage>
</organism>
<sequence length="193" mass="21698">MSVSRPVVLADYDPRWPVDFEDVAGRVRHLAGAAALRIDHIGSTAVPGLGAKDVIDVQITVRDLTDADALTGPLRAAGFRRGEGFLYDLFHGKPAEDVELRKLYMREPDGERRVHLHIREQGRFNQRFALLFRDYLRASAAARGEYELFKRRAAQAFPHDIDGYLALKDPVFHLIHEAASPWAERVGWQADAA</sequence>
<dbReference type="PANTHER" id="PTHR34822:SF1">
    <property type="entry name" value="GRPB FAMILY PROTEIN"/>
    <property type="match status" value="1"/>
</dbReference>
<evidence type="ECO:0000313" key="2">
    <source>
        <dbReference type="Proteomes" id="UP001217838"/>
    </source>
</evidence>
<dbReference type="PANTHER" id="PTHR34822">
    <property type="entry name" value="GRPB DOMAIN PROTEIN (AFU_ORTHOLOGUE AFUA_1G01530)"/>
    <property type="match status" value="1"/>
</dbReference>
<dbReference type="Pfam" id="PF04229">
    <property type="entry name" value="GrpB"/>
    <property type="match status" value="1"/>
</dbReference>